<dbReference type="HOGENOM" id="CLU_1659871_0_0_4"/>
<dbReference type="BioCyc" id="TASI1091495:G13GE-45-MONOMER"/>
<protein>
    <submittedName>
        <fullName evidence="1">Uncharacterized protein</fullName>
    </submittedName>
</protein>
<gene>
    <name evidence="1" type="ORF">KUM_0045</name>
</gene>
<accession>I7IK35</accession>
<proteinExistence type="predicted"/>
<dbReference type="AlphaFoldDB" id="I7IK35"/>
<dbReference type="KEGG" id="tat:KUM_0045"/>
<dbReference type="EMBL" id="HE681424">
    <property type="protein sequence ID" value="CCG18851.1"/>
    <property type="molecule type" value="Genomic_DNA"/>
</dbReference>
<evidence type="ECO:0000313" key="1">
    <source>
        <dbReference type="EMBL" id="CCG18851.1"/>
    </source>
</evidence>
<sequence>MKLRKESKIALVIIFIVTGTLFFSARPPDNSKEDILTSNLSNKTGSKDLNGTKSTDLKKSLTNVTETFFLSDEEYKFSGFIQGISYSSFSFYMNFNEAVQLELTAHKDLEMMLYGSKAYTLKNTDKFVAPEAGIYELRVFFKPNIEFNLSSDRYEEFSLNIKKLK</sequence>
<organism evidence="1">
    <name type="scientific">Taylorella asinigenitalis 14/45</name>
    <dbReference type="NCBI Taxonomy" id="1091495"/>
    <lineage>
        <taxon>Bacteria</taxon>
        <taxon>Pseudomonadati</taxon>
        <taxon>Pseudomonadota</taxon>
        <taxon>Betaproteobacteria</taxon>
        <taxon>Burkholderiales</taxon>
        <taxon>Alcaligenaceae</taxon>
        <taxon>Taylorella</taxon>
    </lineage>
</organism>
<reference evidence="1" key="1">
    <citation type="journal article" date="2012" name="Vet. Microbiol.">
        <title>Comparative genomic analyses of the Taylorellae.</title>
        <authorList>
            <person name="Hauser H."/>
            <person name="Richter D.C."/>
            <person name="van Tonder A."/>
            <person name="Clark L."/>
            <person name="Preston A."/>
        </authorList>
    </citation>
    <scope>NUCLEOTIDE SEQUENCE</scope>
    <source>
        <strain evidence="1">14/45</strain>
    </source>
</reference>
<name>I7IK35_9BURK</name>